<dbReference type="InterPro" id="IPR003374">
    <property type="entry name" value="ApbE-like_sf"/>
</dbReference>
<dbReference type="NCBIfam" id="NF003322">
    <property type="entry name" value="PRK04334.1-2"/>
    <property type="match status" value="1"/>
</dbReference>
<dbReference type="Gene3D" id="3.10.520.10">
    <property type="entry name" value="ApbE-like domains"/>
    <property type="match status" value="1"/>
</dbReference>
<organism evidence="2 3">
    <name type="scientific">Ollibium composti</name>
    <dbReference type="NCBI Taxonomy" id="2675109"/>
    <lineage>
        <taxon>Bacteria</taxon>
        <taxon>Pseudomonadati</taxon>
        <taxon>Pseudomonadota</taxon>
        <taxon>Alphaproteobacteria</taxon>
        <taxon>Hyphomicrobiales</taxon>
        <taxon>Phyllobacteriaceae</taxon>
        <taxon>Ollibium</taxon>
    </lineage>
</organism>
<dbReference type="Proteomes" id="UP000306441">
    <property type="component" value="Unassembled WGS sequence"/>
</dbReference>
<evidence type="ECO:0000313" key="2">
    <source>
        <dbReference type="EMBL" id="THF56301.1"/>
    </source>
</evidence>
<sequence>MNGPQAHWLDDGRRLHLNHGPIDLIVEAFGAAGERQAAYAQAVERFQTILTELVAELPELRKPALVATPTPDPSPQGGGEEKEGARGSFPSPLRGGGRGGGGQALSSSPFTGSTARRMAAAVAPLAETFITPMAAVAGAVADEILAAMLAGRRLDRAYVNNGGDCALHLAEGQSMQLAIAGTGHDLADRVTIRAEDPVRGVATSGWRGRSFSLGIADAVTVLARTSAEADAAATIVANAVDLPGHPAVTRQPACDLAPDSDLGERFVTIGVGVLSPAEVGAALERGMAVAEDLRHRGLIAASALFLAGQSRISGPISLPAVSHSTEKKELAHA</sequence>
<accession>A0ABY2Q4S5</accession>
<dbReference type="InterPro" id="IPR007183">
    <property type="entry name" value="UPF0280"/>
</dbReference>
<dbReference type="PIRSF" id="PIRSF006421">
    <property type="entry name" value="UCP006421"/>
    <property type="match status" value="1"/>
</dbReference>
<proteinExistence type="predicted"/>
<evidence type="ECO:0000256" key="1">
    <source>
        <dbReference type="SAM" id="MobiDB-lite"/>
    </source>
</evidence>
<dbReference type="SUPFAM" id="SSF143631">
    <property type="entry name" value="ApbE-like"/>
    <property type="match status" value="2"/>
</dbReference>
<gene>
    <name evidence="2" type="ORF">E6C48_14220</name>
</gene>
<comment type="caution">
    <text evidence="2">The sequence shown here is derived from an EMBL/GenBank/DDBJ whole genome shotgun (WGS) entry which is preliminary data.</text>
</comment>
<evidence type="ECO:0000313" key="3">
    <source>
        <dbReference type="Proteomes" id="UP000306441"/>
    </source>
</evidence>
<name>A0ABY2Q4S5_9HYPH</name>
<reference evidence="2 3" key="1">
    <citation type="submission" date="2019-04" db="EMBL/GenBank/DDBJ databases">
        <title>Mesorhizobium composti sp. nov., isolated from compost.</title>
        <authorList>
            <person name="Lin S.-Y."/>
            <person name="Hameed A."/>
            <person name="Hsieh Y.-T."/>
            <person name="Young C.-C."/>
        </authorList>
    </citation>
    <scope>NUCLEOTIDE SEQUENCE [LARGE SCALE GENOMIC DNA]</scope>
    <source>
        <strain evidence="2 3">CC-YTH430</strain>
    </source>
</reference>
<keyword evidence="3" id="KW-1185">Reference proteome</keyword>
<dbReference type="RefSeq" id="WP_136358307.1">
    <property type="nucleotide sequence ID" value="NZ_SSNY01000008.1"/>
</dbReference>
<dbReference type="EMBL" id="SSNY01000008">
    <property type="protein sequence ID" value="THF56301.1"/>
    <property type="molecule type" value="Genomic_DNA"/>
</dbReference>
<feature type="compositionally biased region" description="Gly residues" evidence="1">
    <location>
        <begin position="94"/>
        <end position="103"/>
    </location>
</feature>
<feature type="region of interest" description="Disordered" evidence="1">
    <location>
        <begin position="64"/>
        <end position="111"/>
    </location>
</feature>
<protein>
    <submittedName>
        <fullName evidence="2">UPF0280 family protein</fullName>
    </submittedName>
</protein>